<evidence type="ECO:0000256" key="2">
    <source>
        <dbReference type="ARBA" id="ARBA00022853"/>
    </source>
</evidence>
<keyword evidence="4" id="KW-0804">Transcription</keyword>
<evidence type="ECO:0000256" key="4">
    <source>
        <dbReference type="ARBA" id="ARBA00023163"/>
    </source>
</evidence>
<dbReference type="SUPFAM" id="SSF54160">
    <property type="entry name" value="Chromo domain-like"/>
    <property type="match status" value="1"/>
</dbReference>
<dbReference type="FunFam" id="1.10.274.30:FF:000005">
    <property type="entry name" value="Chromatin modification-related protein EAF3"/>
    <property type="match status" value="1"/>
</dbReference>
<feature type="compositionally biased region" description="Basic and acidic residues" evidence="6">
    <location>
        <begin position="94"/>
        <end position="105"/>
    </location>
</feature>
<keyword evidence="2" id="KW-0156">Chromatin regulator</keyword>
<dbReference type="PROSITE" id="PS51640">
    <property type="entry name" value="MRG"/>
    <property type="match status" value="1"/>
</dbReference>
<keyword evidence="10" id="KW-1185">Reference proteome</keyword>
<dbReference type="GO" id="GO:0048586">
    <property type="term" value="P:regulation of long-day photoperiodism, flowering"/>
    <property type="evidence" value="ECO:0007669"/>
    <property type="project" value="UniProtKB-ARBA"/>
</dbReference>
<comment type="subcellular location">
    <subcellularLocation>
        <location evidence="1">Nucleus</location>
    </subcellularLocation>
</comment>
<dbReference type="GO" id="GO:0006355">
    <property type="term" value="P:regulation of DNA-templated transcription"/>
    <property type="evidence" value="ECO:0007669"/>
    <property type="project" value="InterPro"/>
</dbReference>
<dbReference type="GO" id="GO:0000123">
    <property type="term" value="C:histone acetyltransferase complex"/>
    <property type="evidence" value="ECO:0007669"/>
    <property type="project" value="TreeGrafter"/>
</dbReference>
<proteinExistence type="predicted"/>
<dbReference type="PIRSF" id="PIRSF038133">
    <property type="entry name" value="HAT_Nua4_EAF3/MRG15"/>
    <property type="match status" value="1"/>
</dbReference>
<dbReference type="Gene3D" id="2.30.30.140">
    <property type="match status" value="1"/>
</dbReference>
<evidence type="ECO:0000256" key="1">
    <source>
        <dbReference type="ARBA" id="ARBA00004123"/>
    </source>
</evidence>
<protein>
    <submittedName>
        <fullName evidence="9">Uncharacterized protein</fullName>
    </submittedName>
</protein>
<dbReference type="InterPro" id="IPR038217">
    <property type="entry name" value="MRG_C_sf"/>
</dbReference>
<dbReference type="Pfam" id="PF05712">
    <property type="entry name" value="MRG"/>
    <property type="match status" value="1"/>
</dbReference>
<dbReference type="InterPro" id="IPR053820">
    <property type="entry name" value="MSL3_chromo-like"/>
</dbReference>
<feature type="domain" description="MSL3 chromodomain-like" evidence="8">
    <location>
        <begin position="30"/>
        <end position="96"/>
    </location>
</feature>
<evidence type="ECO:0000256" key="6">
    <source>
        <dbReference type="SAM" id="MobiDB-lite"/>
    </source>
</evidence>
<dbReference type="AlphaFoldDB" id="A0A2Z6MV60"/>
<evidence type="ECO:0000256" key="5">
    <source>
        <dbReference type="ARBA" id="ARBA00023242"/>
    </source>
</evidence>
<evidence type="ECO:0000256" key="3">
    <source>
        <dbReference type="ARBA" id="ARBA00023015"/>
    </source>
</evidence>
<gene>
    <name evidence="9" type="ORF">TSUD_316600</name>
</gene>
<keyword evidence="3" id="KW-0805">Transcription regulation</keyword>
<evidence type="ECO:0000313" key="10">
    <source>
        <dbReference type="Proteomes" id="UP000242715"/>
    </source>
</evidence>
<evidence type="ECO:0000259" key="8">
    <source>
        <dbReference type="Pfam" id="PF22732"/>
    </source>
</evidence>
<feature type="domain" description="MRG" evidence="7">
    <location>
        <begin position="129"/>
        <end position="291"/>
    </location>
</feature>
<keyword evidence="5" id="KW-0539">Nucleus</keyword>
<sequence length="305" mass="35504">MASTKTSSDVSDNSNNSSSSSQTEIEISPYEEGEKVFAYHTACLYEAKVQRIEYKHKRWRFFLHYLGWKKSWDEWVVIDRLMKHTAENMQKKLDLDKKYGNEKNARKPRASTKGSNAAKGRKRKGDSMVKEKIAILPDKLVNIQIPPTLRKQLVDDFEFITHLGKLVKLPRTPNVNNIFKTYFDYRLKKSGSIADSVEEIMKGLCCYFDKALPTMLLYNNERQQYQEACPNDIVPSDIYGAEHLLRLFVKLPELLFHANIEGDTLVELQAQILDFLRFLRKNQRAFFLSSYHVQVDVENSSDKQF</sequence>
<evidence type="ECO:0000313" key="9">
    <source>
        <dbReference type="EMBL" id="GAU36534.1"/>
    </source>
</evidence>
<dbReference type="EMBL" id="DF973632">
    <property type="protein sequence ID" value="GAU36534.1"/>
    <property type="molecule type" value="Genomic_DNA"/>
</dbReference>
<accession>A0A2Z6MV60</accession>
<evidence type="ECO:0000259" key="7">
    <source>
        <dbReference type="Pfam" id="PF05712"/>
    </source>
</evidence>
<dbReference type="GO" id="GO:0006325">
    <property type="term" value="P:chromatin organization"/>
    <property type="evidence" value="ECO:0007669"/>
    <property type="project" value="UniProtKB-KW"/>
</dbReference>
<feature type="compositionally biased region" description="Low complexity" evidence="6">
    <location>
        <begin position="7"/>
        <end position="21"/>
    </location>
</feature>
<feature type="region of interest" description="Disordered" evidence="6">
    <location>
        <begin position="1"/>
        <end position="25"/>
    </location>
</feature>
<dbReference type="OrthoDB" id="124855at2759"/>
<dbReference type="GO" id="GO:1990841">
    <property type="term" value="F:promoter-specific chromatin binding"/>
    <property type="evidence" value="ECO:0007669"/>
    <property type="project" value="UniProtKB-ARBA"/>
</dbReference>
<dbReference type="Pfam" id="PF22732">
    <property type="entry name" value="MSL3_chromo-like"/>
    <property type="match status" value="1"/>
</dbReference>
<dbReference type="GO" id="GO:0005634">
    <property type="term" value="C:nucleus"/>
    <property type="evidence" value="ECO:0007669"/>
    <property type="project" value="UniProtKB-SubCell"/>
</dbReference>
<dbReference type="PANTHER" id="PTHR10880">
    <property type="entry name" value="MORTALITY FACTOR 4-LIKE PROTEIN"/>
    <property type="match status" value="1"/>
</dbReference>
<dbReference type="InterPro" id="IPR008676">
    <property type="entry name" value="MRG"/>
</dbReference>
<dbReference type="PANTHER" id="PTHR10880:SF44">
    <property type="entry name" value="PROTEIN MRG2"/>
    <property type="match status" value="1"/>
</dbReference>
<reference evidence="10" key="1">
    <citation type="journal article" date="2017" name="Front. Plant Sci.">
        <title>Climate Clever Clovers: New Paradigm to Reduce the Environmental Footprint of Ruminants by Breeding Low Methanogenic Forages Utilizing Haplotype Variation.</title>
        <authorList>
            <person name="Kaur P."/>
            <person name="Appels R."/>
            <person name="Bayer P.E."/>
            <person name="Keeble-Gagnere G."/>
            <person name="Wang J."/>
            <person name="Hirakawa H."/>
            <person name="Shirasawa K."/>
            <person name="Vercoe P."/>
            <person name="Stefanova K."/>
            <person name="Durmic Z."/>
            <person name="Nichols P."/>
            <person name="Revell C."/>
            <person name="Isobe S.N."/>
            <person name="Edwards D."/>
            <person name="Erskine W."/>
        </authorList>
    </citation>
    <scope>NUCLEOTIDE SEQUENCE [LARGE SCALE GENOMIC DNA]</scope>
    <source>
        <strain evidence="10">cv. Daliak</strain>
    </source>
</reference>
<dbReference type="Proteomes" id="UP000242715">
    <property type="component" value="Unassembled WGS sequence"/>
</dbReference>
<name>A0A2Z6MV60_TRISU</name>
<dbReference type="Gene3D" id="1.10.274.30">
    <property type="entry name" value="MRG domain"/>
    <property type="match status" value="1"/>
</dbReference>
<dbReference type="InterPro" id="IPR016197">
    <property type="entry name" value="Chromo-like_dom_sf"/>
</dbReference>
<dbReference type="InterPro" id="IPR026541">
    <property type="entry name" value="MRG_dom"/>
</dbReference>
<organism evidence="9 10">
    <name type="scientific">Trifolium subterraneum</name>
    <name type="common">Subterranean clover</name>
    <dbReference type="NCBI Taxonomy" id="3900"/>
    <lineage>
        <taxon>Eukaryota</taxon>
        <taxon>Viridiplantae</taxon>
        <taxon>Streptophyta</taxon>
        <taxon>Embryophyta</taxon>
        <taxon>Tracheophyta</taxon>
        <taxon>Spermatophyta</taxon>
        <taxon>Magnoliopsida</taxon>
        <taxon>eudicotyledons</taxon>
        <taxon>Gunneridae</taxon>
        <taxon>Pentapetalae</taxon>
        <taxon>rosids</taxon>
        <taxon>fabids</taxon>
        <taxon>Fabales</taxon>
        <taxon>Fabaceae</taxon>
        <taxon>Papilionoideae</taxon>
        <taxon>50 kb inversion clade</taxon>
        <taxon>NPAAA clade</taxon>
        <taxon>Hologalegina</taxon>
        <taxon>IRL clade</taxon>
        <taxon>Trifolieae</taxon>
        <taxon>Trifolium</taxon>
    </lineage>
</organism>
<feature type="region of interest" description="Disordered" evidence="6">
    <location>
        <begin position="94"/>
        <end position="126"/>
    </location>
</feature>